<evidence type="ECO:0000313" key="1">
    <source>
        <dbReference type="EMBL" id="KAK4327783.1"/>
    </source>
</evidence>
<proteinExistence type="predicted"/>
<reference evidence="1" key="1">
    <citation type="submission" date="2023-11" db="EMBL/GenBank/DDBJ databases">
        <title>Genome assemblies of two species of porcelain crab, Petrolisthes cinctipes and Petrolisthes manimaculis (Anomura: Porcellanidae).</title>
        <authorList>
            <person name="Angst P."/>
        </authorList>
    </citation>
    <scope>NUCLEOTIDE SEQUENCE</scope>
    <source>
        <strain evidence="1">PB745_02</strain>
        <tissue evidence="1">Gill</tissue>
    </source>
</reference>
<name>A0AAE1UK02_9EUCA</name>
<organism evidence="1 2">
    <name type="scientific">Petrolisthes manimaculis</name>
    <dbReference type="NCBI Taxonomy" id="1843537"/>
    <lineage>
        <taxon>Eukaryota</taxon>
        <taxon>Metazoa</taxon>
        <taxon>Ecdysozoa</taxon>
        <taxon>Arthropoda</taxon>
        <taxon>Crustacea</taxon>
        <taxon>Multicrustacea</taxon>
        <taxon>Malacostraca</taxon>
        <taxon>Eumalacostraca</taxon>
        <taxon>Eucarida</taxon>
        <taxon>Decapoda</taxon>
        <taxon>Pleocyemata</taxon>
        <taxon>Anomura</taxon>
        <taxon>Galatheoidea</taxon>
        <taxon>Porcellanidae</taxon>
        <taxon>Petrolisthes</taxon>
    </lineage>
</organism>
<evidence type="ECO:0000313" key="2">
    <source>
        <dbReference type="Proteomes" id="UP001292094"/>
    </source>
</evidence>
<dbReference type="Proteomes" id="UP001292094">
    <property type="component" value="Unassembled WGS sequence"/>
</dbReference>
<gene>
    <name evidence="1" type="ORF">Pmani_001753</name>
</gene>
<dbReference type="AlphaFoldDB" id="A0AAE1UK02"/>
<keyword evidence="2" id="KW-1185">Reference proteome</keyword>
<dbReference type="EMBL" id="JAWZYT010000125">
    <property type="protein sequence ID" value="KAK4327783.1"/>
    <property type="molecule type" value="Genomic_DNA"/>
</dbReference>
<protein>
    <submittedName>
        <fullName evidence="1">Uncharacterized protein</fullName>
    </submittedName>
</protein>
<accession>A0AAE1UK02</accession>
<sequence>MLRCGLKVYRLLTLPSLEVLRYTTTPSIHTHETSIKSLQFLRMVQLLVCPQPHDTESGATLPALASSSVVPHFCSDHTALTHIRTARIVEFP</sequence>
<comment type="caution">
    <text evidence="1">The sequence shown here is derived from an EMBL/GenBank/DDBJ whole genome shotgun (WGS) entry which is preliminary data.</text>
</comment>